<protein>
    <submittedName>
        <fullName evidence="9">RHTO0S27e00562g1_1</fullName>
    </submittedName>
</protein>
<evidence type="ECO:0000256" key="5">
    <source>
        <dbReference type="ARBA" id="ARBA00023242"/>
    </source>
</evidence>
<feature type="compositionally biased region" description="Gly residues" evidence="7">
    <location>
        <begin position="332"/>
        <end position="344"/>
    </location>
</feature>
<keyword evidence="2" id="KW-0479">Metal-binding</keyword>
<dbReference type="CDD" id="cd14724">
    <property type="entry name" value="ZIP_Gal4-like_1"/>
    <property type="match status" value="1"/>
</dbReference>
<keyword evidence="5" id="KW-0539">Nucleus</keyword>
<keyword evidence="3" id="KW-0805">Transcription regulation</keyword>
<dbReference type="InterPro" id="IPR050815">
    <property type="entry name" value="TF_fung"/>
</dbReference>
<keyword evidence="6" id="KW-0175">Coiled coil</keyword>
<comment type="subcellular location">
    <subcellularLocation>
        <location evidence="1">Nucleus</location>
    </subcellularLocation>
</comment>
<evidence type="ECO:0000256" key="1">
    <source>
        <dbReference type="ARBA" id="ARBA00004123"/>
    </source>
</evidence>
<feature type="compositionally biased region" description="Low complexity" evidence="7">
    <location>
        <begin position="190"/>
        <end position="201"/>
    </location>
</feature>
<dbReference type="GO" id="GO:0003677">
    <property type="term" value="F:DNA binding"/>
    <property type="evidence" value="ECO:0007669"/>
    <property type="project" value="InterPro"/>
</dbReference>
<dbReference type="EMBL" id="LK052962">
    <property type="protein sequence ID" value="CDR49479.1"/>
    <property type="molecule type" value="Genomic_DNA"/>
</dbReference>
<dbReference type="SUPFAM" id="SSF57701">
    <property type="entry name" value="Zn2/Cys6 DNA-binding domain"/>
    <property type="match status" value="1"/>
</dbReference>
<dbReference type="GO" id="GO:0000981">
    <property type="term" value="F:DNA-binding transcription factor activity, RNA polymerase II-specific"/>
    <property type="evidence" value="ECO:0007669"/>
    <property type="project" value="InterPro"/>
</dbReference>
<dbReference type="Pfam" id="PF04082">
    <property type="entry name" value="Fungal_trans"/>
    <property type="match status" value="1"/>
</dbReference>
<dbReference type="PANTHER" id="PTHR47338">
    <property type="entry name" value="ZN(II)2CYS6 TRANSCRIPTION FACTOR (EUROFUNG)-RELATED"/>
    <property type="match status" value="1"/>
</dbReference>
<feature type="compositionally biased region" description="Low complexity" evidence="7">
    <location>
        <begin position="1"/>
        <end position="27"/>
    </location>
</feature>
<evidence type="ECO:0000256" key="4">
    <source>
        <dbReference type="ARBA" id="ARBA00023163"/>
    </source>
</evidence>
<proteinExistence type="predicted"/>
<dbReference type="PROSITE" id="PS50048">
    <property type="entry name" value="ZN2_CY6_FUNGAL_2"/>
    <property type="match status" value="1"/>
</dbReference>
<dbReference type="OrthoDB" id="39175at2759"/>
<organism evidence="9">
    <name type="scientific">Rhodotorula toruloides</name>
    <name type="common">Yeast</name>
    <name type="synonym">Rhodosporidium toruloides</name>
    <dbReference type="NCBI Taxonomy" id="5286"/>
    <lineage>
        <taxon>Eukaryota</taxon>
        <taxon>Fungi</taxon>
        <taxon>Dikarya</taxon>
        <taxon>Basidiomycota</taxon>
        <taxon>Pucciniomycotina</taxon>
        <taxon>Microbotryomycetes</taxon>
        <taxon>Sporidiobolales</taxon>
        <taxon>Sporidiobolaceae</taxon>
        <taxon>Rhodotorula</taxon>
    </lineage>
</organism>
<dbReference type="SMART" id="SM00066">
    <property type="entry name" value="GAL4"/>
    <property type="match status" value="1"/>
</dbReference>
<dbReference type="GO" id="GO:0008270">
    <property type="term" value="F:zinc ion binding"/>
    <property type="evidence" value="ECO:0007669"/>
    <property type="project" value="InterPro"/>
</dbReference>
<evidence type="ECO:0000259" key="8">
    <source>
        <dbReference type="PROSITE" id="PS50048"/>
    </source>
</evidence>
<feature type="region of interest" description="Disordered" evidence="7">
    <location>
        <begin position="308"/>
        <end position="354"/>
    </location>
</feature>
<dbReference type="InterPro" id="IPR001138">
    <property type="entry name" value="Zn2Cys6_DnaBD"/>
</dbReference>
<dbReference type="SMART" id="SM00906">
    <property type="entry name" value="Fungal_trans"/>
    <property type="match status" value="1"/>
</dbReference>
<dbReference type="Pfam" id="PF00172">
    <property type="entry name" value="Zn_clus"/>
    <property type="match status" value="1"/>
</dbReference>
<dbReference type="GO" id="GO:0006351">
    <property type="term" value="P:DNA-templated transcription"/>
    <property type="evidence" value="ECO:0007669"/>
    <property type="project" value="InterPro"/>
</dbReference>
<dbReference type="InterPro" id="IPR007219">
    <property type="entry name" value="XnlR_reg_dom"/>
</dbReference>
<evidence type="ECO:0000256" key="3">
    <source>
        <dbReference type="ARBA" id="ARBA00023015"/>
    </source>
</evidence>
<gene>
    <name evidence="9" type="ORF">RHTO0S_27e00562g</name>
</gene>
<dbReference type="Gene3D" id="4.10.240.10">
    <property type="entry name" value="Zn(2)-C6 fungal-type DNA-binding domain"/>
    <property type="match status" value="1"/>
</dbReference>
<evidence type="ECO:0000256" key="6">
    <source>
        <dbReference type="SAM" id="Coils"/>
    </source>
</evidence>
<name>A0A061BNC0_RHOTO</name>
<dbReference type="CDD" id="cd00067">
    <property type="entry name" value="GAL4"/>
    <property type="match status" value="1"/>
</dbReference>
<dbReference type="AlphaFoldDB" id="A0A061BNC0"/>
<sequence>MDPYNPYAHPLHPSHPSSIPAHRPSPAQSHTSGNASYGDEGSRSPPPPSLSLPGQGGVGGGGGRKRPASDSLAPENASFDAGGREESVGSSSAGGGGGAGTAAKRGKTAAPPLKRGSACTLCRKRKLRCDGVRPKCGTCLRLNHECQYGDPTQERIAEKHRELEERIRSLEAELDYYRRGGPASTSAYPTANGNGNGATNGLFPPPPPPPGSSTSPATHALPLPGREDPHASLQPQHYAAYNGGSSDPYGGFHDPSSTSAQRDSEAFPLPPPHLHPLPSSSAGIGLATPAANTSPSLTAPAAHLQSFPFPINPTPPNLSDLINPPLSAGPTSAGGGTGAGGGAGAQFSPESPVSPALNGGTLAPSWGTELPSLEVMLDLSDLYFSTLHQHLPFLHRRRFLYTLHHPSSLASPPSQSLIFSVLAVAAAYHDSPLIRAQGPIWYALAREKVDVAISAGVNPHSGNRVATLTVEMVQALCLLSLVEMGQSDHQRAFLSMGQAVRIAAMLGLHRMDEDRVALRTGSMSSKRLRPPALHPLPRDPVLLEECRRTMCTVYILDRFESATVGWPSAIAESDVRILLPCADELFESGLCDADGRDNPLFWPADDLGTSAEKGWKGIREEEEAEKRESMMMNGAGGVKSEVATEGVEASAGERASPHVPKVGTFAWLCRVVWLGGRIQAETYRDSGPPAGGPWNKHVNLDPLESAAECLEMDQVLDYIRNKFSAIAAKKAQMQKGVDGPVLMILMFVNCMFTNLFHLRAASGLSRLPWDPSAPIYVGSSEYAMQRCWEAIHSLHEILSQLAAYENSRTTLHRSRANVFTSFVPYTLFAAAFPSKLAIGDWSVLVAARDRTENVPASVARDDLPSGDDAFPPHYLERRLAFVDVACDAMDRMGVVWPVGKKFAAMIRGDRMRLAARAYERSTAASAPGQPIVSSSPHQPTAPIYHSPPLGAIQHLNGSASAGAGY</sequence>
<reference evidence="9" key="1">
    <citation type="journal article" date="2014" name="Genome Announc.">
        <title>Draft genome sequence of Rhodosporidium toruloides CECT1137, an oleaginous yeast of biotechnological interest.</title>
        <authorList>
            <person name="Morin N."/>
            <person name="Calcas X."/>
            <person name="Devillers H."/>
            <person name="Durrens P."/>
            <person name="Sherman D.J."/>
            <person name="Nicaud J.-M."/>
            <person name="Neuveglise C."/>
        </authorList>
    </citation>
    <scope>NUCLEOTIDE SEQUENCE</scope>
    <source>
        <strain evidence="9">CECT1137</strain>
    </source>
</reference>
<dbReference type="InterPro" id="IPR036864">
    <property type="entry name" value="Zn2-C6_fun-type_DNA-bd_sf"/>
</dbReference>
<feature type="region of interest" description="Disordered" evidence="7">
    <location>
        <begin position="1"/>
        <end position="114"/>
    </location>
</feature>
<accession>A0A061BNC0</accession>
<feature type="domain" description="Zn(2)-C6 fungal-type" evidence="8">
    <location>
        <begin position="118"/>
        <end position="148"/>
    </location>
</feature>
<dbReference type="GO" id="GO:0005634">
    <property type="term" value="C:nucleus"/>
    <property type="evidence" value="ECO:0007669"/>
    <property type="project" value="UniProtKB-SubCell"/>
</dbReference>
<evidence type="ECO:0000313" key="9">
    <source>
        <dbReference type="EMBL" id="CDR49479.1"/>
    </source>
</evidence>
<dbReference type="PROSITE" id="PS00463">
    <property type="entry name" value="ZN2_CY6_FUNGAL_1"/>
    <property type="match status" value="1"/>
</dbReference>
<evidence type="ECO:0000256" key="2">
    <source>
        <dbReference type="ARBA" id="ARBA00022723"/>
    </source>
</evidence>
<evidence type="ECO:0000256" key="7">
    <source>
        <dbReference type="SAM" id="MobiDB-lite"/>
    </source>
</evidence>
<dbReference type="PANTHER" id="PTHR47338:SF29">
    <property type="entry name" value="ZN(2)-C6 FUNGAL-TYPE DOMAIN-CONTAINING PROTEIN"/>
    <property type="match status" value="1"/>
</dbReference>
<feature type="region of interest" description="Disordered" evidence="7">
    <location>
        <begin position="181"/>
        <end position="291"/>
    </location>
</feature>
<feature type="region of interest" description="Disordered" evidence="7">
    <location>
        <begin position="925"/>
        <end position="948"/>
    </location>
</feature>
<keyword evidence="4" id="KW-0804">Transcription</keyword>
<feature type="coiled-coil region" evidence="6">
    <location>
        <begin position="153"/>
        <end position="180"/>
    </location>
</feature>
<dbReference type="CDD" id="cd12148">
    <property type="entry name" value="fungal_TF_MHR"/>
    <property type="match status" value="1"/>
</dbReference>